<dbReference type="Proteomes" id="UP000010467">
    <property type="component" value="Chromosome"/>
</dbReference>
<accession>L0A1Q9</accession>
<gene>
    <name evidence="2" type="ordered locus">Deipe_1873</name>
</gene>
<protein>
    <submittedName>
        <fullName evidence="2">Uncharacterized protein</fullName>
    </submittedName>
</protein>
<reference evidence="3" key="1">
    <citation type="submission" date="2012-03" db="EMBL/GenBank/DDBJ databases">
        <title>Complete sequence of chromosome of Deinococcus peraridilitoris DSM 19664.</title>
        <authorList>
            <person name="Lucas S."/>
            <person name="Copeland A."/>
            <person name="Lapidus A."/>
            <person name="Glavina del Rio T."/>
            <person name="Dalin E."/>
            <person name="Tice H."/>
            <person name="Bruce D."/>
            <person name="Goodwin L."/>
            <person name="Pitluck S."/>
            <person name="Peters L."/>
            <person name="Mikhailova N."/>
            <person name="Lu M."/>
            <person name="Kyrpides N."/>
            <person name="Mavromatis K."/>
            <person name="Ivanova N."/>
            <person name="Brettin T."/>
            <person name="Detter J.C."/>
            <person name="Han C."/>
            <person name="Larimer F."/>
            <person name="Land M."/>
            <person name="Hauser L."/>
            <person name="Markowitz V."/>
            <person name="Cheng J.-F."/>
            <person name="Hugenholtz P."/>
            <person name="Woyke T."/>
            <person name="Wu D."/>
            <person name="Pukall R."/>
            <person name="Steenblock K."/>
            <person name="Brambilla E."/>
            <person name="Klenk H.-P."/>
            <person name="Eisen J.A."/>
        </authorList>
    </citation>
    <scope>NUCLEOTIDE SEQUENCE [LARGE SCALE GENOMIC DNA]</scope>
    <source>
        <strain evidence="3">DSM 19664 / LMG 22246 / CIP 109416 / KR-200</strain>
    </source>
</reference>
<dbReference type="EMBL" id="CP003382">
    <property type="protein sequence ID" value="AFZ67389.1"/>
    <property type="molecule type" value="Genomic_DNA"/>
</dbReference>
<evidence type="ECO:0000313" key="3">
    <source>
        <dbReference type="Proteomes" id="UP000010467"/>
    </source>
</evidence>
<evidence type="ECO:0000313" key="2">
    <source>
        <dbReference type="EMBL" id="AFZ67389.1"/>
    </source>
</evidence>
<keyword evidence="3" id="KW-1185">Reference proteome</keyword>
<evidence type="ECO:0000256" key="1">
    <source>
        <dbReference type="SAM" id="MobiDB-lite"/>
    </source>
</evidence>
<dbReference type="KEGG" id="dpd:Deipe_1873"/>
<organism evidence="2 3">
    <name type="scientific">Deinococcus peraridilitoris (strain DSM 19664 / LMG 22246 / CIP 109416 / KR-200)</name>
    <dbReference type="NCBI Taxonomy" id="937777"/>
    <lineage>
        <taxon>Bacteria</taxon>
        <taxon>Thermotogati</taxon>
        <taxon>Deinococcota</taxon>
        <taxon>Deinococci</taxon>
        <taxon>Deinococcales</taxon>
        <taxon>Deinococcaceae</taxon>
        <taxon>Deinococcus</taxon>
    </lineage>
</organism>
<dbReference type="HOGENOM" id="CLU_3355762_0_0_0"/>
<proteinExistence type="predicted"/>
<feature type="region of interest" description="Disordered" evidence="1">
    <location>
        <begin position="1"/>
        <end position="36"/>
    </location>
</feature>
<name>L0A1Q9_DEIPD</name>
<dbReference type="AlphaFoldDB" id="L0A1Q9"/>
<sequence length="36" mass="3904">MIGTYLQGVRPSSLHKRARQRSGAQRNGTCFVGSLA</sequence>